<evidence type="ECO:0000256" key="1">
    <source>
        <dbReference type="SAM" id="SignalP"/>
    </source>
</evidence>
<dbReference type="GO" id="GO:0016853">
    <property type="term" value="F:isomerase activity"/>
    <property type="evidence" value="ECO:0007669"/>
    <property type="project" value="UniProtKB-KW"/>
</dbReference>
<keyword evidence="1" id="KW-0732">Signal</keyword>
<dbReference type="Pfam" id="PF06934">
    <property type="entry name" value="CTI"/>
    <property type="match status" value="1"/>
</dbReference>
<name>A0ABZ3HCR3_9BACT</name>
<organism evidence="2 3">
    <name type="scientific">Sulfurimonas diazotrophicus</name>
    <dbReference type="NCBI Taxonomy" id="3131939"/>
    <lineage>
        <taxon>Bacteria</taxon>
        <taxon>Pseudomonadati</taxon>
        <taxon>Campylobacterota</taxon>
        <taxon>Epsilonproteobacteria</taxon>
        <taxon>Campylobacterales</taxon>
        <taxon>Sulfurimonadaceae</taxon>
        <taxon>Sulfurimonas</taxon>
    </lineage>
</organism>
<dbReference type="EMBL" id="CP147920">
    <property type="protein sequence ID" value="XAU16104.1"/>
    <property type="molecule type" value="Genomic_DNA"/>
</dbReference>
<keyword evidence="2" id="KW-0413">Isomerase</keyword>
<sequence length="799" mass="92006">MKPLLYSSIILLFLALGGCAPKPVPPVAVAVSERTIDYTKEVRPILDRRCVVCHSCYNAPCQLKLSAFEGLARGATKMAVYDAERLGAAHPTRLFVDADTADQWHDRYDFYSVTANAASGRFNDSTLISLLEAKRQLPHSAGEYRPESDELTCPKDHDELEEYLDEYPERGMPYGFPPLTNAEMTTLAQWAQQGAKGPGSAEQRRMNAPAETDRSALETWERFLNMPDAKHAMTARYLYEHLYLAHIRFATPDGAFYELVRSKTAAPAAIKIIPTIRPYDDPGKGAFYYRFRRITSTLVHKTHMVFTLDAAQLARVEKHFIEAPWNETPHLMGYGAKQSANPFATFAQIPAAARYAFLLDNSEYIVRTFIRGPVCKGQVALNVINDHFWVMFLDPKYDLSLHYPNLLRFNEKQLSVPDEQGSDFPAYRFLSDKYIKRAVDYYKARADFYSLIYTEGLGYDAIWKGEEADDAPLLTVYRHFDSASVHKGALGDLPKTLWVIDYPLFERIYYALVAGFDVFGNVGHQTNVRRYMDRLRVEGESNYIDFMPADVRHKLFDAWNKNLNLLVENKLFYRPARMPTAVAFKTNDPKREFVEHIVDHELLGETDISFDPVNYFHVGDAHPPLPEQYRTRGDYIQAFRAVSKPGTAFVRTIDGQQSNLAYVRVRMPEGEEDILFSVVVNRWHDNVAFMFDEKGRLDPSRDSADFIFDFIGSYPNMLLELDAEEAPAFFDMLAHYKDTPEYRRRFFHFGITRDNPRFWEAYDWFQKRFEAMHPVDAGLFDLNRYYYLSRSHGKKEGEE</sequence>
<evidence type="ECO:0000313" key="2">
    <source>
        <dbReference type="EMBL" id="XAU16104.1"/>
    </source>
</evidence>
<feature type="chain" id="PRO_5045074033" evidence="1">
    <location>
        <begin position="23"/>
        <end position="799"/>
    </location>
</feature>
<dbReference type="PROSITE" id="PS51257">
    <property type="entry name" value="PROKAR_LIPOPROTEIN"/>
    <property type="match status" value="1"/>
</dbReference>
<gene>
    <name evidence="2" type="ORF">WCY31_05195</name>
</gene>
<feature type="signal peptide" evidence="1">
    <location>
        <begin position="1"/>
        <end position="22"/>
    </location>
</feature>
<protein>
    <submittedName>
        <fullName evidence="2">Fatty acid cis/trans isomerase</fullName>
    </submittedName>
</protein>
<dbReference type="Proteomes" id="UP001447842">
    <property type="component" value="Chromosome"/>
</dbReference>
<dbReference type="InterPro" id="IPR010706">
    <property type="entry name" value="Fatty_acid_cis-trans_isomerase"/>
</dbReference>
<proteinExistence type="predicted"/>
<dbReference type="RefSeq" id="WP_345973471.1">
    <property type="nucleotide sequence ID" value="NZ_CP147920.1"/>
</dbReference>
<evidence type="ECO:0000313" key="3">
    <source>
        <dbReference type="Proteomes" id="UP001447842"/>
    </source>
</evidence>
<reference evidence="2 3" key="1">
    <citation type="submission" date="2024-03" db="EMBL/GenBank/DDBJ databases">
        <title>Sulfurimonas sp. HSL3-1.</title>
        <authorList>
            <person name="Wang S."/>
        </authorList>
    </citation>
    <scope>NUCLEOTIDE SEQUENCE [LARGE SCALE GENOMIC DNA]</scope>
    <source>
        <strain evidence="2 3">HSL3-1</strain>
    </source>
</reference>
<keyword evidence="3" id="KW-1185">Reference proteome</keyword>
<accession>A0ABZ3HCR3</accession>